<dbReference type="AlphaFoldDB" id="A0A016QUT1"/>
<reference evidence="1 2" key="1">
    <citation type="submission" date="2014-03" db="EMBL/GenBank/DDBJ databases">
        <title>Draft genome sequence of Deinococcus phoenicis 1P10ME.</title>
        <authorList>
            <person name="Stepanov V.G."/>
            <person name="Vaishampayan P."/>
            <person name="Venkateswaran K."/>
            <person name="Fox G.E."/>
        </authorList>
    </citation>
    <scope>NUCLEOTIDE SEQUENCE [LARGE SCALE GENOMIC DNA]</scope>
    <source>
        <strain evidence="1 2">1P10ME</strain>
    </source>
</reference>
<evidence type="ECO:0000313" key="2">
    <source>
        <dbReference type="Proteomes" id="UP000020492"/>
    </source>
</evidence>
<protein>
    <submittedName>
        <fullName evidence="1">Uncharacterized protein</fullName>
    </submittedName>
</protein>
<comment type="caution">
    <text evidence="1">The sequence shown here is derived from an EMBL/GenBank/DDBJ whole genome shotgun (WGS) entry which is preliminary data.</text>
</comment>
<dbReference type="PATRIC" id="fig|1476583.3.peg.108"/>
<name>A0A016QUT1_9DEIO</name>
<dbReference type="Proteomes" id="UP000020492">
    <property type="component" value="Unassembled WGS sequence"/>
</dbReference>
<keyword evidence="2" id="KW-1185">Reference proteome</keyword>
<evidence type="ECO:0000313" key="1">
    <source>
        <dbReference type="EMBL" id="EYB69746.1"/>
    </source>
</evidence>
<organism evidence="1 2">
    <name type="scientific">Deinococcus phoenicis</name>
    <dbReference type="NCBI Taxonomy" id="1476583"/>
    <lineage>
        <taxon>Bacteria</taxon>
        <taxon>Thermotogati</taxon>
        <taxon>Deinococcota</taxon>
        <taxon>Deinococci</taxon>
        <taxon>Deinococcales</taxon>
        <taxon>Deinococcaceae</taxon>
        <taxon>Deinococcus</taxon>
    </lineage>
</organism>
<accession>A0A016QUT1</accession>
<dbReference type="EMBL" id="JHAC01000002">
    <property type="protein sequence ID" value="EYB69746.1"/>
    <property type="molecule type" value="Genomic_DNA"/>
</dbReference>
<proteinExistence type="predicted"/>
<dbReference type="STRING" id="1476583.DEIPH_ctg002orf0070"/>
<dbReference type="RefSeq" id="WP_034352142.1">
    <property type="nucleotide sequence ID" value="NZ_JHAC01000002.1"/>
</dbReference>
<sequence>MSQEMLNALALPLLFSMIGGTYAYLRFPDRRSRVLLTLILFQLVGAYGHAVQPGAALFGLLALHMLVVFGLLLHGLLTPKAELAPERVRRE</sequence>
<gene>
    <name evidence="1" type="ORF">DEIPH_ctg002orf0070</name>
</gene>